<name>A0A1S2Y0U6_CICAR</name>
<organism evidence="3 4">
    <name type="scientific">Cicer arietinum</name>
    <name type="common">Chickpea</name>
    <name type="synonym">Garbanzo</name>
    <dbReference type="NCBI Taxonomy" id="3827"/>
    <lineage>
        <taxon>Eukaryota</taxon>
        <taxon>Viridiplantae</taxon>
        <taxon>Streptophyta</taxon>
        <taxon>Embryophyta</taxon>
        <taxon>Tracheophyta</taxon>
        <taxon>Spermatophyta</taxon>
        <taxon>Magnoliopsida</taxon>
        <taxon>eudicotyledons</taxon>
        <taxon>Gunneridae</taxon>
        <taxon>Pentapetalae</taxon>
        <taxon>rosids</taxon>
        <taxon>fabids</taxon>
        <taxon>Fabales</taxon>
        <taxon>Fabaceae</taxon>
        <taxon>Papilionoideae</taxon>
        <taxon>50 kb inversion clade</taxon>
        <taxon>NPAAA clade</taxon>
        <taxon>Hologalegina</taxon>
        <taxon>IRL clade</taxon>
        <taxon>Cicereae</taxon>
        <taxon>Cicer</taxon>
    </lineage>
</organism>
<sequence length="234" mass="26204">MAETSTLFRFRFSFSPFNSISPSNPFHNTISFPLSPSISQPRLLRFSSKANHSSNNSGDDSFEFFPWSDSDTEIQWLPEDRVTLFTTDGLFQIGGKMVPRRVRSSDKQGKSKTAKRFRRYQESNYMDPNQGLCLGALFDIAATNGLDMGRRLCIFGFCRSIEMLSDVVQDTVLENGGEVIAAEKASKGDLHEKLTMTVAVPLLWGVPPASETLHLAVKSGGGIVEKVYWQWDFL</sequence>
<feature type="domain" description="DUF7811" evidence="2">
    <location>
        <begin position="112"/>
        <end position="234"/>
    </location>
</feature>
<reference evidence="3" key="1">
    <citation type="journal article" date="2013" name="Nat. Biotechnol.">
        <title>Draft genome sequence of chickpea (Cicer arietinum) provides a resource for trait improvement.</title>
        <authorList>
            <person name="Varshney R.K."/>
            <person name="Song C."/>
            <person name="Saxena R.K."/>
            <person name="Azam S."/>
            <person name="Yu S."/>
            <person name="Sharpe A.G."/>
            <person name="Cannon S."/>
            <person name="Baek J."/>
            <person name="Rosen B.D."/>
            <person name="Tar'an B."/>
            <person name="Millan T."/>
            <person name="Zhang X."/>
            <person name="Ramsay L.D."/>
            <person name="Iwata A."/>
            <person name="Wang Y."/>
            <person name="Nelson W."/>
            <person name="Farmer A.D."/>
            <person name="Gaur P.M."/>
            <person name="Soderlund C."/>
            <person name="Penmetsa R.V."/>
            <person name="Xu C."/>
            <person name="Bharti A.K."/>
            <person name="He W."/>
            <person name="Winter P."/>
            <person name="Zhao S."/>
            <person name="Hane J.K."/>
            <person name="Carrasquilla-Garcia N."/>
            <person name="Condie J.A."/>
            <person name="Upadhyaya H.D."/>
            <person name="Luo M.C."/>
            <person name="Thudi M."/>
            <person name="Gowda C.L."/>
            <person name="Singh N.P."/>
            <person name="Lichtenzveig J."/>
            <person name="Gali K.K."/>
            <person name="Rubio J."/>
            <person name="Nadarajan N."/>
            <person name="Dolezel J."/>
            <person name="Bansal K.C."/>
            <person name="Xu X."/>
            <person name="Edwards D."/>
            <person name="Zhang G."/>
            <person name="Kahl G."/>
            <person name="Gil J."/>
            <person name="Singh K.B."/>
            <person name="Datta S.K."/>
            <person name="Jackson S.A."/>
            <person name="Wang J."/>
            <person name="Cook D.R."/>
        </authorList>
    </citation>
    <scope>NUCLEOTIDE SEQUENCE [LARGE SCALE GENOMIC DNA]</scope>
    <source>
        <strain evidence="3">cv. CDC Frontier</strain>
    </source>
</reference>
<evidence type="ECO:0000313" key="3">
    <source>
        <dbReference type="Proteomes" id="UP000087171"/>
    </source>
</evidence>
<feature type="region of interest" description="Disordered" evidence="1">
    <location>
        <begin position="101"/>
        <end position="120"/>
    </location>
</feature>
<keyword evidence="3" id="KW-1185">Reference proteome</keyword>
<dbReference type="eggNOG" id="ENOG502QRJB">
    <property type="taxonomic scope" value="Eukaryota"/>
</dbReference>
<dbReference type="Pfam" id="PF25103">
    <property type="entry name" value="DUF7811"/>
    <property type="match status" value="1"/>
</dbReference>
<dbReference type="GeneID" id="101514684"/>
<dbReference type="Proteomes" id="UP000087171">
    <property type="component" value="Chromosome Ca4"/>
</dbReference>
<dbReference type="PANTHER" id="PTHR36739">
    <property type="entry name" value="D-TAGATOSE-1,6-BISPHOSPHATE ALDOLASE SUBUNIT"/>
    <property type="match status" value="1"/>
</dbReference>
<protein>
    <submittedName>
        <fullName evidence="4">Uncharacterized protein LOC101514684</fullName>
    </submittedName>
</protein>
<dbReference type="STRING" id="3827.A0A1S2Y0U6"/>
<dbReference type="PANTHER" id="PTHR36739:SF1">
    <property type="entry name" value="D-TAGATOSE-1,6-BISPHOSPHATE ALDOLASE SUBUNIT"/>
    <property type="match status" value="1"/>
</dbReference>
<dbReference type="OrthoDB" id="2018054at2759"/>
<gene>
    <name evidence="4" type="primary">LOC101514684</name>
</gene>
<evidence type="ECO:0000259" key="2">
    <source>
        <dbReference type="Pfam" id="PF25103"/>
    </source>
</evidence>
<evidence type="ECO:0000313" key="4">
    <source>
        <dbReference type="RefSeq" id="XP_004497539.1"/>
    </source>
</evidence>
<dbReference type="InterPro" id="IPR056713">
    <property type="entry name" value="DUF7811"/>
</dbReference>
<proteinExistence type="predicted"/>
<dbReference type="KEGG" id="cam:101514684"/>
<evidence type="ECO:0000256" key="1">
    <source>
        <dbReference type="SAM" id="MobiDB-lite"/>
    </source>
</evidence>
<dbReference type="RefSeq" id="XP_004497539.1">
    <property type="nucleotide sequence ID" value="XM_004497482.2"/>
</dbReference>
<dbReference type="PaxDb" id="3827-XP_004497539.1"/>
<dbReference type="AlphaFoldDB" id="A0A1S2Y0U6"/>
<accession>A0A1S2Y0U6</accession>
<reference evidence="4" key="2">
    <citation type="submission" date="2025-08" db="UniProtKB">
        <authorList>
            <consortium name="RefSeq"/>
        </authorList>
    </citation>
    <scope>IDENTIFICATION</scope>
    <source>
        <tissue evidence="4">Etiolated seedlings</tissue>
    </source>
</reference>